<gene>
    <name evidence="3" type="ORF">HICCMSTLAB_LOCUS1475</name>
</gene>
<dbReference type="Pfam" id="PF20700">
    <property type="entry name" value="Mutator"/>
    <property type="match status" value="1"/>
</dbReference>
<accession>A0A8J2H586</accession>
<dbReference type="EMBL" id="CAJNRD030001116">
    <property type="protein sequence ID" value="CAG5075321.1"/>
    <property type="molecule type" value="Genomic_DNA"/>
</dbReference>
<evidence type="ECO:0000313" key="4">
    <source>
        <dbReference type="Proteomes" id="UP000786811"/>
    </source>
</evidence>
<feature type="region of interest" description="Disordered" evidence="1">
    <location>
        <begin position="1"/>
        <end position="21"/>
    </location>
</feature>
<organism evidence="3 4">
    <name type="scientific">Cotesia congregata</name>
    <name type="common">Parasitoid wasp</name>
    <name type="synonym">Apanteles congregatus</name>
    <dbReference type="NCBI Taxonomy" id="51543"/>
    <lineage>
        <taxon>Eukaryota</taxon>
        <taxon>Metazoa</taxon>
        <taxon>Ecdysozoa</taxon>
        <taxon>Arthropoda</taxon>
        <taxon>Hexapoda</taxon>
        <taxon>Insecta</taxon>
        <taxon>Pterygota</taxon>
        <taxon>Neoptera</taxon>
        <taxon>Endopterygota</taxon>
        <taxon>Hymenoptera</taxon>
        <taxon>Apocrita</taxon>
        <taxon>Ichneumonoidea</taxon>
        <taxon>Braconidae</taxon>
        <taxon>Microgastrinae</taxon>
        <taxon>Cotesia</taxon>
    </lineage>
</organism>
<feature type="region of interest" description="Disordered" evidence="1">
    <location>
        <begin position="38"/>
        <end position="60"/>
    </location>
</feature>
<feature type="region of interest" description="Disordered" evidence="1">
    <location>
        <begin position="495"/>
        <end position="526"/>
    </location>
</feature>
<evidence type="ECO:0000256" key="1">
    <source>
        <dbReference type="SAM" id="MobiDB-lite"/>
    </source>
</evidence>
<feature type="domain" description="Mutator-like transposase" evidence="2">
    <location>
        <begin position="174"/>
        <end position="287"/>
    </location>
</feature>
<sequence>MGNNFNFFSNSNHDTAEDSSHEAPCKKIKLLQCELNTEDGSSHPDLSDSFEDKGNARNDSEKHCSIDFINTKIPCTKKQLEMVTLYEPISDKPDNTEGINCKTDSENVKNQLENDSITGVDNIEPSGEGKTYVNSINDSTPTVPEMNNLKKENNEHLDQENKNEPYFKEHVITRRIHDFDWIMHELHEAFDNNHTGSCKGLFRDLILLRSTDQGLLTQMYWQCKNCFKHASIWSESKKSTNSMSLNESAVLGSLISGIGYTNLKEQLATMNIHFMTDKTYRKHIVNASEIKIPASTVMNVMTLRKYVKESAVKMRKYVENNVEKIKKSNCDRDEQINKLSDILTNMPKHFFGDHSQCSNKTDNDCEGIKENIIASLKLVGIFPIIIQIVSRLSKHADSLLDNLTTNKVEGLNSIANKTLGGRRINYSQCDSFNSRVAIAVIQSDTQEVGTKIHQHMGLKVPSELTKLEKSKKAQALRTEKSRKLKGRSHRRFYGADKSYGKVKDDDMPLNEYNRKEESGINIGEIS</sequence>
<feature type="compositionally biased region" description="Basic and acidic residues" evidence="1">
    <location>
        <begin position="498"/>
        <end position="518"/>
    </location>
</feature>
<comment type="caution">
    <text evidence="3">The sequence shown here is derived from an EMBL/GenBank/DDBJ whole genome shotgun (WGS) entry which is preliminary data.</text>
</comment>
<feature type="compositionally biased region" description="Low complexity" evidence="1">
    <location>
        <begin position="1"/>
        <end position="12"/>
    </location>
</feature>
<reference evidence="3" key="1">
    <citation type="submission" date="2021-04" db="EMBL/GenBank/DDBJ databases">
        <authorList>
            <person name="Chebbi M.A.C M."/>
        </authorList>
    </citation>
    <scope>NUCLEOTIDE SEQUENCE</scope>
</reference>
<keyword evidence="4" id="KW-1185">Reference proteome</keyword>
<evidence type="ECO:0000259" key="2">
    <source>
        <dbReference type="Pfam" id="PF20700"/>
    </source>
</evidence>
<dbReference type="Proteomes" id="UP000786811">
    <property type="component" value="Unassembled WGS sequence"/>
</dbReference>
<dbReference type="AlphaFoldDB" id="A0A8J2H586"/>
<proteinExistence type="predicted"/>
<name>A0A8J2H586_COTCN</name>
<dbReference type="OrthoDB" id="7700226at2759"/>
<dbReference type="InterPro" id="IPR049012">
    <property type="entry name" value="Mutator_transp_dom"/>
</dbReference>
<protein>
    <recommendedName>
        <fullName evidence="2">Mutator-like transposase domain-containing protein</fullName>
    </recommendedName>
</protein>
<evidence type="ECO:0000313" key="3">
    <source>
        <dbReference type="EMBL" id="CAG5075321.1"/>
    </source>
</evidence>
<feature type="compositionally biased region" description="Basic and acidic residues" evidence="1">
    <location>
        <begin position="40"/>
        <end position="60"/>
    </location>
</feature>